<dbReference type="SUPFAM" id="SSF53756">
    <property type="entry name" value="UDP-Glycosyltransferase/glycogen phosphorylase"/>
    <property type="match status" value="1"/>
</dbReference>
<gene>
    <name evidence="7" type="ORF">B6254_0919</name>
</gene>
<evidence type="ECO:0000256" key="6">
    <source>
        <dbReference type="ARBA" id="ARBA00023136"/>
    </source>
</evidence>
<dbReference type="GO" id="GO:0005886">
    <property type="term" value="C:plasma membrane"/>
    <property type="evidence" value="ECO:0007669"/>
    <property type="project" value="UniProtKB-SubCell"/>
</dbReference>
<keyword evidence="3" id="KW-1003">Cell membrane</keyword>
<dbReference type="GO" id="GO:0019350">
    <property type="term" value="P:teichoic acid biosynthetic process"/>
    <property type="evidence" value="ECO:0007669"/>
    <property type="project" value="UniProtKB-KW"/>
</dbReference>
<dbReference type="InterPro" id="IPR051612">
    <property type="entry name" value="Teichoic_Acid_Biosynth"/>
</dbReference>
<protein>
    <submittedName>
        <fullName evidence="7">Polyribitolphosphotransferase</fullName>
    </submittedName>
</protein>
<evidence type="ECO:0000256" key="3">
    <source>
        <dbReference type="ARBA" id="ARBA00022475"/>
    </source>
</evidence>
<dbReference type="InterPro" id="IPR043148">
    <property type="entry name" value="TagF_C"/>
</dbReference>
<organism evidence="7 8">
    <name type="scientific">Weissella cibaria</name>
    <dbReference type="NCBI Taxonomy" id="137591"/>
    <lineage>
        <taxon>Bacteria</taxon>
        <taxon>Bacillati</taxon>
        <taxon>Bacillota</taxon>
        <taxon>Bacilli</taxon>
        <taxon>Lactobacillales</taxon>
        <taxon>Lactobacillaceae</taxon>
        <taxon>Weissella</taxon>
    </lineage>
</organism>
<dbReference type="GO" id="GO:0047355">
    <property type="term" value="F:CDP-glycerol glycerophosphotransferase activity"/>
    <property type="evidence" value="ECO:0007669"/>
    <property type="project" value="InterPro"/>
</dbReference>
<evidence type="ECO:0000313" key="7">
    <source>
        <dbReference type="EMBL" id="AWF95326.1"/>
    </source>
</evidence>
<evidence type="ECO:0000313" key="8">
    <source>
        <dbReference type="Proteomes" id="UP000244870"/>
    </source>
</evidence>
<evidence type="ECO:0000256" key="1">
    <source>
        <dbReference type="ARBA" id="ARBA00004202"/>
    </source>
</evidence>
<evidence type="ECO:0000256" key="2">
    <source>
        <dbReference type="ARBA" id="ARBA00010488"/>
    </source>
</evidence>
<name>A0A2S1KQR5_9LACO</name>
<dbReference type="Pfam" id="PF04464">
    <property type="entry name" value="Glyphos_transf"/>
    <property type="match status" value="1"/>
</dbReference>
<proteinExistence type="inferred from homology"/>
<reference evidence="7 8" key="1">
    <citation type="submission" date="2017-04" db="EMBL/GenBank/DDBJ databases">
        <title>Weissella cibaria strain m2 complete genome.</title>
        <authorList>
            <person name="Pan Q."/>
            <person name="Tan M."/>
            <person name="Yao F."/>
            <person name="Su S."/>
        </authorList>
    </citation>
    <scope>NUCLEOTIDE SEQUENCE [LARGE SCALE GENOMIC DNA]</scope>
    <source>
        <strain evidence="7 8">M2</strain>
    </source>
</reference>
<dbReference type="InterPro" id="IPR007554">
    <property type="entry name" value="Glycerophosphate_synth"/>
</dbReference>
<comment type="similarity">
    <text evidence="2">Belongs to the CDP-glycerol glycerophosphotransferase family.</text>
</comment>
<keyword evidence="6" id="KW-0472">Membrane</keyword>
<keyword evidence="5" id="KW-0777">Teichoic acid biosynthesis</keyword>
<sequence>MISKLKKKIKKKLTKYLNKSKKAYFRIAYKAFTLLPIHKDAVAFLSDSRSNLTGNFEYIDREIKSRQTDLKISYMLKRTNSAKKTFSEYTTIAWLIATSQHVLLDDFYPLVYPLKIRNNVNLIQVWHAVGAFKTFGFSRMGLPGGPKPTSKNHKNYTWAIVSSKHVAPFYAEGFGIDDRKVLPLGAPRTDMFFDATYKQSVVTRLEEELPFIKGKKVVLFAPTFRGNGQRSAYYNFDWIDFEKLYTKLSAAGYVMLFKIHPFVKNKVQIPEEYADFFYDVSSYREVNDLLLVSDALITDYSSVVFEYSLLRKKTIFFAPDLEEYTASRDFYVDYQKFVPGPIVRDMDSLVTEIERVNEFDSQSLDAFLTYYFDDLDGKASKRFVDALENNFVDYR</sequence>
<dbReference type="PANTHER" id="PTHR37316:SF2">
    <property type="entry name" value="TEICHOIC ACID RIBITOL-PHOSPHATE POLYMERASE TARK"/>
    <property type="match status" value="1"/>
</dbReference>
<accession>A0A2S1KQR5</accession>
<dbReference type="InterPro" id="IPR043149">
    <property type="entry name" value="TagF_N"/>
</dbReference>
<dbReference type="Gene3D" id="3.40.50.12580">
    <property type="match status" value="1"/>
</dbReference>
<dbReference type="EMBL" id="CP020928">
    <property type="protein sequence ID" value="AWF95326.1"/>
    <property type="molecule type" value="Genomic_DNA"/>
</dbReference>
<keyword evidence="4 7" id="KW-0808">Transferase</keyword>
<dbReference type="RefSeq" id="WP_108730262.1">
    <property type="nucleotide sequence ID" value="NZ_CP020928.1"/>
</dbReference>
<evidence type="ECO:0000256" key="5">
    <source>
        <dbReference type="ARBA" id="ARBA00022944"/>
    </source>
</evidence>
<dbReference type="AlphaFoldDB" id="A0A2S1KQR5"/>
<evidence type="ECO:0000256" key="4">
    <source>
        <dbReference type="ARBA" id="ARBA00022679"/>
    </source>
</evidence>
<dbReference type="PANTHER" id="PTHR37316">
    <property type="entry name" value="TEICHOIC ACID GLYCEROL-PHOSPHATE PRIMASE"/>
    <property type="match status" value="1"/>
</dbReference>
<dbReference type="Gene3D" id="3.40.50.11820">
    <property type="match status" value="1"/>
</dbReference>
<comment type="subcellular location">
    <subcellularLocation>
        <location evidence="1">Cell membrane</location>
        <topology evidence="1">Peripheral membrane protein</topology>
    </subcellularLocation>
</comment>
<dbReference type="Proteomes" id="UP000244870">
    <property type="component" value="Chromosome"/>
</dbReference>